<evidence type="ECO:0000313" key="1">
    <source>
        <dbReference type="EMBL" id="QDU77302.1"/>
    </source>
</evidence>
<dbReference type="AlphaFoldDB" id="A0A518CDL7"/>
<evidence type="ECO:0000313" key="2">
    <source>
        <dbReference type="Proteomes" id="UP000318626"/>
    </source>
</evidence>
<gene>
    <name evidence="1" type="ORF">Pan97_43690</name>
</gene>
<dbReference type="KEGG" id="bvo:Pan97_43690"/>
<dbReference type="Proteomes" id="UP000318626">
    <property type="component" value="Chromosome"/>
</dbReference>
<keyword evidence="2" id="KW-1185">Reference proteome</keyword>
<name>A0A518CDL7_9BACT</name>
<dbReference type="EMBL" id="CP036289">
    <property type="protein sequence ID" value="QDU77302.1"/>
    <property type="molecule type" value="Genomic_DNA"/>
</dbReference>
<accession>A0A518CDL7</accession>
<sequence>MGTNFQAAAFVSARSYRKEKEMPGIHAMPGRWQERCLPPEKGSLNFISAACATTLAHSRT</sequence>
<protein>
    <submittedName>
        <fullName evidence="1">Uncharacterized protein</fullName>
    </submittedName>
</protein>
<organism evidence="1 2">
    <name type="scientific">Bremerella volcania</name>
    <dbReference type="NCBI Taxonomy" id="2527984"/>
    <lineage>
        <taxon>Bacteria</taxon>
        <taxon>Pseudomonadati</taxon>
        <taxon>Planctomycetota</taxon>
        <taxon>Planctomycetia</taxon>
        <taxon>Pirellulales</taxon>
        <taxon>Pirellulaceae</taxon>
        <taxon>Bremerella</taxon>
    </lineage>
</organism>
<proteinExistence type="predicted"/>
<reference evidence="2" key="1">
    <citation type="submission" date="2019-02" db="EMBL/GenBank/DDBJ databases">
        <title>Deep-cultivation of Planctomycetes and their phenomic and genomic characterization uncovers novel biology.</title>
        <authorList>
            <person name="Wiegand S."/>
            <person name="Jogler M."/>
            <person name="Boedeker C."/>
            <person name="Pinto D."/>
            <person name="Vollmers J."/>
            <person name="Rivas-Marin E."/>
            <person name="Kohn T."/>
            <person name="Peeters S.H."/>
            <person name="Heuer A."/>
            <person name="Rast P."/>
            <person name="Oberbeckmann S."/>
            <person name="Bunk B."/>
            <person name="Jeske O."/>
            <person name="Meyerdierks A."/>
            <person name="Storesund J.E."/>
            <person name="Kallscheuer N."/>
            <person name="Luecker S."/>
            <person name="Lage O.M."/>
            <person name="Pohl T."/>
            <person name="Merkel B.J."/>
            <person name="Hornburger P."/>
            <person name="Mueller R.-W."/>
            <person name="Bruemmer F."/>
            <person name="Labrenz M."/>
            <person name="Spormann A.M."/>
            <person name="Op den Camp H."/>
            <person name="Overmann J."/>
            <person name="Amann R."/>
            <person name="Jetten M.S.M."/>
            <person name="Mascher T."/>
            <person name="Medema M.H."/>
            <person name="Devos D.P."/>
            <person name="Kaster A.-K."/>
            <person name="Ovreas L."/>
            <person name="Rohde M."/>
            <person name="Galperin M.Y."/>
            <person name="Jogler C."/>
        </authorList>
    </citation>
    <scope>NUCLEOTIDE SEQUENCE [LARGE SCALE GENOMIC DNA]</scope>
    <source>
        <strain evidence="2">Pan97</strain>
    </source>
</reference>